<dbReference type="PATRIC" id="fig|993517.3.peg.6019"/>
<accession>K5E035</accession>
<evidence type="ECO:0000313" key="2">
    <source>
        <dbReference type="Proteomes" id="UP000007993"/>
    </source>
</evidence>
<dbReference type="AlphaFoldDB" id="K5E035"/>
<reference evidence="1 2" key="1">
    <citation type="journal article" date="2013" name="Mar. Genomics">
        <title>Expression of sulfatases in Rhodopirellula baltica and the diversity of sulfatases in the genus Rhodopirellula.</title>
        <authorList>
            <person name="Wegner C.E."/>
            <person name="Richter-Heitmann T."/>
            <person name="Klindworth A."/>
            <person name="Klockow C."/>
            <person name="Richter M."/>
            <person name="Achstetter T."/>
            <person name="Glockner F.O."/>
            <person name="Harder J."/>
        </authorList>
    </citation>
    <scope>NUCLEOTIDE SEQUENCE [LARGE SCALE GENOMIC DNA]</scope>
    <source>
        <strain evidence="1 2">SH28</strain>
    </source>
</reference>
<proteinExistence type="predicted"/>
<dbReference type="Proteomes" id="UP000007993">
    <property type="component" value="Unassembled WGS sequence"/>
</dbReference>
<organism evidence="1 2">
    <name type="scientific">Rhodopirellula baltica SH28</name>
    <dbReference type="NCBI Taxonomy" id="993517"/>
    <lineage>
        <taxon>Bacteria</taxon>
        <taxon>Pseudomonadati</taxon>
        <taxon>Planctomycetota</taxon>
        <taxon>Planctomycetia</taxon>
        <taxon>Pirellulales</taxon>
        <taxon>Pirellulaceae</taxon>
        <taxon>Rhodopirellula</taxon>
    </lineage>
</organism>
<dbReference type="EMBL" id="AMCW01000158">
    <property type="protein sequence ID" value="EKJ99090.1"/>
    <property type="molecule type" value="Genomic_DNA"/>
</dbReference>
<gene>
    <name evidence="1" type="ORF">RBSH_05557</name>
</gene>
<sequence length="52" mass="5910">MMNRKQMSLRLSNHAIGELYGDHCFDMHLRSTACANQGFLIFTLLNASKGCY</sequence>
<name>K5E035_RHOBT</name>
<evidence type="ECO:0000313" key="1">
    <source>
        <dbReference type="EMBL" id="EKJ99090.1"/>
    </source>
</evidence>
<protein>
    <submittedName>
        <fullName evidence="1">Uncharacterized protein</fullName>
    </submittedName>
</protein>
<comment type="caution">
    <text evidence="1">The sequence shown here is derived from an EMBL/GenBank/DDBJ whole genome shotgun (WGS) entry which is preliminary data.</text>
</comment>